<accession>A0A8B8DF89</accession>
<evidence type="ECO:0000256" key="1">
    <source>
        <dbReference type="SAM" id="MobiDB-lite"/>
    </source>
</evidence>
<dbReference type="RefSeq" id="XP_022326792.1">
    <property type="nucleotide sequence ID" value="XM_022471084.1"/>
</dbReference>
<evidence type="ECO:0000313" key="3">
    <source>
        <dbReference type="RefSeq" id="XP_022326792.1"/>
    </source>
</evidence>
<protein>
    <submittedName>
        <fullName evidence="3">Uncharacterized protein LOC111126434 isoform X1</fullName>
    </submittedName>
</protein>
<sequence>MFRKISQTPKTEMKNSLEHMVISLVLGLCLLFTLTSGNTQSDNSLLQLSKLFSNLQEIHDTKQTQQENAKDQTRSDTRKGRGEIGLILALGAPVHVGSLENNKKDEQTDTDKRGWDVDFEDDQGIEKRQGAWDYDYGLGGGRFGKRFDYSFGGGRWGRDLDHVQQRQSK</sequence>
<proteinExistence type="predicted"/>
<dbReference type="Proteomes" id="UP000694844">
    <property type="component" value="Chromosome 3"/>
</dbReference>
<feature type="region of interest" description="Disordered" evidence="1">
    <location>
        <begin position="60"/>
        <end position="79"/>
    </location>
</feature>
<organism evidence="2 3">
    <name type="scientific">Crassostrea virginica</name>
    <name type="common">Eastern oyster</name>
    <dbReference type="NCBI Taxonomy" id="6565"/>
    <lineage>
        <taxon>Eukaryota</taxon>
        <taxon>Metazoa</taxon>
        <taxon>Spiralia</taxon>
        <taxon>Lophotrochozoa</taxon>
        <taxon>Mollusca</taxon>
        <taxon>Bivalvia</taxon>
        <taxon>Autobranchia</taxon>
        <taxon>Pteriomorphia</taxon>
        <taxon>Ostreida</taxon>
        <taxon>Ostreoidea</taxon>
        <taxon>Ostreidae</taxon>
        <taxon>Crassostrea</taxon>
    </lineage>
</organism>
<evidence type="ECO:0000313" key="2">
    <source>
        <dbReference type="Proteomes" id="UP000694844"/>
    </source>
</evidence>
<dbReference type="AlphaFoldDB" id="A0A8B8DF89"/>
<feature type="region of interest" description="Disordered" evidence="1">
    <location>
        <begin position="98"/>
        <end position="117"/>
    </location>
</feature>
<dbReference type="KEGG" id="cvn:111126434"/>
<keyword evidence="2" id="KW-1185">Reference proteome</keyword>
<reference evidence="3" key="1">
    <citation type="submission" date="2025-08" db="UniProtKB">
        <authorList>
            <consortium name="RefSeq"/>
        </authorList>
    </citation>
    <scope>IDENTIFICATION</scope>
    <source>
        <tissue evidence="3">Whole sample</tissue>
    </source>
</reference>
<name>A0A8B8DF89_CRAVI</name>
<dbReference type="OrthoDB" id="6060727at2759"/>
<feature type="compositionally biased region" description="Basic and acidic residues" evidence="1">
    <location>
        <begin position="101"/>
        <end position="116"/>
    </location>
</feature>
<dbReference type="GeneID" id="111126434"/>
<gene>
    <name evidence="3" type="primary">LOC111126434</name>
</gene>